<proteinExistence type="predicted"/>
<dbReference type="InterPro" id="IPR046953">
    <property type="entry name" value="Spore_GerAC-like_C"/>
</dbReference>
<dbReference type="Proteomes" id="UP000076623">
    <property type="component" value="Chromosome"/>
</dbReference>
<dbReference type="PANTHER" id="PTHR35789">
    <property type="entry name" value="SPORE GERMINATION PROTEIN B3"/>
    <property type="match status" value="1"/>
</dbReference>
<dbReference type="GO" id="GO:0009847">
    <property type="term" value="P:spore germination"/>
    <property type="evidence" value="ECO:0007669"/>
    <property type="project" value="InterPro"/>
</dbReference>
<dbReference type="AlphaFoldDB" id="A0A161IJ20"/>
<evidence type="ECO:0000313" key="2">
    <source>
        <dbReference type="EMBL" id="ANC77309.1"/>
    </source>
</evidence>
<gene>
    <name evidence="2" type="ORF">ABE65_011045</name>
</gene>
<dbReference type="STRING" id="1221500.ABE65_011045"/>
<dbReference type="GO" id="GO:0016020">
    <property type="term" value="C:membrane"/>
    <property type="evidence" value="ECO:0007669"/>
    <property type="project" value="InterPro"/>
</dbReference>
<name>A0A161IJ20_9BACL</name>
<protein>
    <recommendedName>
        <fullName evidence="1">Spore germination GerAC-like C-terminal domain-containing protein</fullName>
    </recommendedName>
</protein>
<dbReference type="EMBL" id="CP015378">
    <property type="protein sequence ID" value="ANC77309.1"/>
    <property type="molecule type" value="Genomic_DNA"/>
</dbReference>
<sequence length="201" mass="23067">MITSVRLEKSEDLDYGFDQMVRGHCLLILEEQNCIYIFNASKINARSPEEPSNEKVVRGSHAGFVENLEKSRLENYINLSILDIKRDFHVIEKNGSIHAKIKLSINLGVNEYPKDHLDNKKKLKVLDQHIENQFTTIADRTISKLHAANCDGLGLGLRVKSKYPEIWKKMNWNNDYPTIPIDVDIESTIVDNGIINYDKSQ</sequence>
<dbReference type="Pfam" id="PF05504">
    <property type="entry name" value="Spore_GerAC"/>
    <property type="match status" value="1"/>
</dbReference>
<keyword evidence="3" id="KW-1185">Reference proteome</keyword>
<evidence type="ECO:0000313" key="3">
    <source>
        <dbReference type="Proteomes" id="UP000076623"/>
    </source>
</evidence>
<dbReference type="Gene3D" id="3.30.300.210">
    <property type="entry name" value="Nutrient germinant receptor protein C, domain 3"/>
    <property type="match status" value="1"/>
</dbReference>
<reference evidence="2 3" key="1">
    <citation type="submission" date="2016-04" db="EMBL/GenBank/DDBJ databases">
        <title>Complete genome sequence of Fictibacillus phosphorivorans G25-29, a strain toxic to nematodes.</title>
        <authorList>
            <person name="Zheng Z."/>
        </authorList>
    </citation>
    <scope>NUCLEOTIDE SEQUENCE [LARGE SCALE GENOMIC DNA]</scope>
    <source>
        <strain evidence="2 3">G25-29</strain>
    </source>
</reference>
<dbReference type="InterPro" id="IPR008844">
    <property type="entry name" value="Spore_GerAC-like"/>
</dbReference>
<dbReference type="RefSeq" id="WP_066394740.1">
    <property type="nucleotide sequence ID" value="NZ_CP015378.1"/>
</dbReference>
<dbReference type="KEGG" id="fpn:ABE65_011045"/>
<organism evidence="2 3">
    <name type="scientific">Fictibacillus phosphorivorans</name>
    <dbReference type="NCBI Taxonomy" id="1221500"/>
    <lineage>
        <taxon>Bacteria</taxon>
        <taxon>Bacillati</taxon>
        <taxon>Bacillota</taxon>
        <taxon>Bacilli</taxon>
        <taxon>Bacillales</taxon>
        <taxon>Fictibacillaceae</taxon>
        <taxon>Fictibacillus</taxon>
    </lineage>
</organism>
<accession>A0A161IJ20</accession>
<feature type="domain" description="Spore germination GerAC-like C-terminal" evidence="1">
    <location>
        <begin position="63"/>
        <end position="193"/>
    </location>
</feature>
<evidence type="ECO:0000259" key="1">
    <source>
        <dbReference type="Pfam" id="PF05504"/>
    </source>
</evidence>
<dbReference type="PANTHER" id="PTHR35789:SF1">
    <property type="entry name" value="SPORE GERMINATION PROTEIN B3"/>
    <property type="match status" value="1"/>
</dbReference>
<dbReference type="InterPro" id="IPR038501">
    <property type="entry name" value="Spore_GerAC_C_sf"/>
</dbReference>